<keyword evidence="2" id="KW-1133">Transmembrane helix</keyword>
<keyword evidence="6" id="KW-1185">Reference proteome</keyword>
<reference evidence="6" key="1">
    <citation type="submission" date="2011-07" db="EMBL/GenBank/DDBJ databases">
        <authorList>
            <consortium name="Caenorhabditis brenneri Sequencing and Analysis Consortium"/>
            <person name="Wilson R.K."/>
        </authorList>
    </citation>
    <scope>NUCLEOTIDE SEQUENCE [LARGE SCALE GENOMIC DNA]</scope>
    <source>
        <strain evidence="6">PB2801</strain>
    </source>
</reference>
<dbReference type="eggNOG" id="ENOG502TJH3">
    <property type="taxonomic scope" value="Eukaryota"/>
</dbReference>
<dbReference type="InParanoid" id="G0ME38"/>
<dbReference type="InterPro" id="IPR016130">
    <property type="entry name" value="Tyr_Pase_AS"/>
</dbReference>
<feature type="coiled-coil region" evidence="1">
    <location>
        <begin position="878"/>
        <end position="905"/>
    </location>
</feature>
<dbReference type="PANTHER" id="PTHR32525">
    <property type="entry name" value="PROTEIN-TYROSINE-PHOSPHATASE"/>
    <property type="match status" value="1"/>
</dbReference>
<dbReference type="GO" id="GO:0004725">
    <property type="term" value="F:protein tyrosine phosphatase activity"/>
    <property type="evidence" value="ECO:0007669"/>
    <property type="project" value="InterPro"/>
</dbReference>
<dbReference type="OrthoDB" id="5842271at2759"/>
<evidence type="ECO:0000313" key="5">
    <source>
        <dbReference type="EMBL" id="EGT52106.1"/>
    </source>
</evidence>
<dbReference type="SMART" id="SM00453">
    <property type="entry name" value="WSN"/>
    <property type="match status" value="1"/>
</dbReference>
<keyword evidence="1" id="KW-0175">Coiled coil</keyword>
<dbReference type="Pfam" id="PF02206">
    <property type="entry name" value="WSN"/>
    <property type="match status" value="1"/>
</dbReference>
<dbReference type="STRING" id="135651.G0ME38"/>
<feature type="transmembrane region" description="Helical" evidence="2">
    <location>
        <begin position="1149"/>
        <end position="1167"/>
    </location>
</feature>
<dbReference type="Gene3D" id="3.90.190.10">
    <property type="entry name" value="Protein tyrosine phosphatase superfamily"/>
    <property type="match status" value="1"/>
</dbReference>
<feature type="transmembrane region" description="Helical" evidence="2">
    <location>
        <begin position="796"/>
        <end position="820"/>
    </location>
</feature>
<feature type="domain" description="Tyrosine specific protein phosphatases" evidence="4">
    <location>
        <begin position="1078"/>
        <end position="1146"/>
    </location>
</feature>
<dbReference type="InterPro" id="IPR000242">
    <property type="entry name" value="PTP_cat"/>
</dbReference>
<dbReference type="InterPro" id="IPR003125">
    <property type="entry name" value="WSN"/>
</dbReference>
<name>G0ME38_CAEBE</name>
<dbReference type="SMART" id="SM00194">
    <property type="entry name" value="PTPc"/>
    <property type="match status" value="1"/>
</dbReference>
<keyword evidence="2" id="KW-0812">Transmembrane</keyword>
<dbReference type="PROSITE" id="PS50056">
    <property type="entry name" value="TYR_PHOSPHATASE_2"/>
    <property type="match status" value="1"/>
</dbReference>
<dbReference type="InterPro" id="IPR029021">
    <property type="entry name" value="Prot-tyrosine_phosphatase-like"/>
</dbReference>
<evidence type="ECO:0008006" key="7">
    <source>
        <dbReference type="Google" id="ProtNLM"/>
    </source>
</evidence>
<dbReference type="OMA" id="NISARCK"/>
<dbReference type="PANTHER" id="PTHR32525:SF4">
    <property type="entry name" value="WSN DOMAIN-CONTAINING PROTEIN"/>
    <property type="match status" value="1"/>
</dbReference>
<dbReference type="SUPFAM" id="SSF52799">
    <property type="entry name" value="(Phosphotyrosine protein) phosphatases II"/>
    <property type="match status" value="1"/>
</dbReference>
<evidence type="ECO:0000259" key="3">
    <source>
        <dbReference type="PROSITE" id="PS50055"/>
    </source>
</evidence>
<dbReference type="PROSITE" id="PS00383">
    <property type="entry name" value="TYR_PHOSPHATASE_1"/>
    <property type="match status" value="1"/>
</dbReference>
<evidence type="ECO:0000256" key="1">
    <source>
        <dbReference type="SAM" id="Coils"/>
    </source>
</evidence>
<dbReference type="InterPro" id="IPR000387">
    <property type="entry name" value="Tyr_Pase_dom"/>
</dbReference>
<dbReference type="PROSITE" id="PS50055">
    <property type="entry name" value="TYR_PHOSPHATASE_PTP"/>
    <property type="match status" value="1"/>
</dbReference>
<proteinExistence type="predicted"/>
<organism evidence="6">
    <name type="scientific">Caenorhabditis brenneri</name>
    <name type="common">Nematode worm</name>
    <dbReference type="NCBI Taxonomy" id="135651"/>
    <lineage>
        <taxon>Eukaryota</taxon>
        <taxon>Metazoa</taxon>
        <taxon>Ecdysozoa</taxon>
        <taxon>Nematoda</taxon>
        <taxon>Chromadorea</taxon>
        <taxon>Rhabditida</taxon>
        <taxon>Rhabditina</taxon>
        <taxon>Rhabditomorpha</taxon>
        <taxon>Rhabditoidea</taxon>
        <taxon>Rhabditidae</taxon>
        <taxon>Peloderinae</taxon>
        <taxon>Caenorhabditis</taxon>
    </lineage>
</organism>
<accession>G0ME38</accession>
<dbReference type="EMBL" id="GL379791">
    <property type="protein sequence ID" value="EGT52106.1"/>
    <property type="molecule type" value="Genomic_DNA"/>
</dbReference>
<dbReference type="HOGENOM" id="CLU_263246_0_0_1"/>
<sequence length="1278" mass="143422">MTKKTKKKHARFIRGAPAGTLSNSVEKMKKVSRITNAIYLQQGLIDGSVLPDDLLSEFLKLGTAKSSALIGTDSNKLKADVESLKTLAQSIKLTQEMKDNLDHFLGLEDIRNSVEGLGDVASWSDDSTVTEITKKLKDNELSLPLIDKISGYVSVVVKKTEELSKMDDLNSKGKIADANGAFVNIQENGQYLIDDTESLTGDHSDFKSISDIQSLMSVLSVIFKGVDGTFELSKHMKTIVGNNAAVGKNFENFKQVSSYSSGSQDLKTINQLYNNRQNRKSPDSKFSFSFMDSGRNIIELSNDISDPWMKTVMKSDAIAESLSMLSSLGVSLKTINEALALSKQETGLEMTTVLEAVDQLLTSTFDQSEAEKVSNAFTDCGTKLAKPLFQLDDMKELQKDSMTFDSTVEGLKNASSEILKIIQDEEFRGMLNEIVAISNKWNNNDANVSNQVFEEFKKYSNLEKFTAEFKRLGELSGKVGPLKTKLKESAGNVNKNIGKIGTFQTAYAPFADGFTCLVQIESPKPLIEMISLTQKVMALAAMKQGFAQVEKYIEKVSKALPDIKKVENELDSMKGKTTPATDALNILPDRESHSRIIGSATQGIVNMETVLEKKTEFEGLISEISLVQDQMKIVTLDSKDMKNLDDLVSIEPFLEAMYQSLDSWESSLEDSNSAKLADHSVIFLNAKSVSEVILDFDESLKSLGKLINEVSDAGVKDKLNKVQKILEEMSLVGLKFSAFSKSFDDSKTSLTALDTFFADYGKAAPSSGGWPNKNLGTVKTTTIAALLSSTASSSTLLISLCIGIPIGLLILLAIVVFLCIKRRREKKKFKKLIRPIEPVNPRGVKMDEEFQLDKTQPLEVSAGSYEITKSTLENVCGVVNNELRVERKRAENKRAEDLKENKDAENPNGDKFLVEHYFLDAVNTIISRAEVECNAQPDAECVKLHEYQGNTNLEMAGAFKITYPNQFQMIVAKSPRNDEGKVSMDELEKFWFMIKQENVKEIYMLSGLEENEEPKTAVRCGQFVIKCENKRMEMSDTVVCRTLQVNDGKTTFSVEHHQHEPKKQRAADNENKVALNPYTYSALLRKAHRSEGGPVVVHCQNGVDRSGVFACEFVNNNTELLLQQVKKKNGYICFMKILKDLRRQFPRRLDILPCAFSIITMLVFLYGDASSWLIELLITAYEVRTEVHRNDERYRRKQQERIDKSIKDAEDRHKERLALYKKRMQLPEKQRQRLEKEKQGWIFEKDGWRAIRTVKDVLGNDKLESFNDDWTVKEQLPE</sequence>
<protein>
    <recommendedName>
        <fullName evidence="7">Tyrosine-protein phosphatase domain-containing protein</fullName>
    </recommendedName>
</protein>
<keyword evidence="2" id="KW-0472">Membrane</keyword>
<dbReference type="AlphaFoldDB" id="G0ME38"/>
<evidence type="ECO:0000313" key="6">
    <source>
        <dbReference type="Proteomes" id="UP000008068"/>
    </source>
</evidence>
<evidence type="ECO:0000259" key="4">
    <source>
        <dbReference type="PROSITE" id="PS50056"/>
    </source>
</evidence>
<evidence type="ECO:0000256" key="2">
    <source>
        <dbReference type="SAM" id="Phobius"/>
    </source>
</evidence>
<dbReference type="Proteomes" id="UP000008068">
    <property type="component" value="Unassembled WGS sequence"/>
</dbReference>
<dbReference type="Pfam" id="PF00102">
    <property type="entry name" value="Y_phosphatase"/>
    <property type="match status" value="1"/>
</dbReference>
<gene>
    <name evidence="5" type="ORF">CAEBREN_01445</name>
</gene>
<feature type="domain" description="Tyrosine-protein phosphatase" evidence="3">
    <location>
        <begin position="938"/>
        <end position="1172"/>
    </location>
</feature>